<evidence type="ECO:0000313" key="2">
    <source>
        <dbReference type="Proteomes" id="UP000240398"/>
    </source>
</evidence>
<protein>
    <submittedName>
        <fullName evidence="1">Uncharacterized protein</fullName>
    </submittedName>
</protein>
<reference evidence="2" key="1">
    <citation type="submission" date="2018-03" db="EMBL/GenBank/DDBJ databases">
        <title>Complete Genome Sequence of Escherichia coli Phage Sa179w3YLVW Isolated from Surface Water in a Produce-Growing Area in Northern California.</title>
        <authorList>
            <person name="Liao Y.-T."/>
            <person name="Liu F."/>
            <person name="Sun X."/>
            <person name="Li R.W."/>
            <person name="Wu V.C.H."/>
        </authorList>
    </citation>
    <scope>NUCLEOTIDE SEQUENCE [LARGE SCALE GENOMIC DNA]</scope>
</reference>
<organism evidence="1 2">
    <name type="scientific">Escherichia phage vB_EcoS Sa179lw</name>
    <dbReference type="NCBI Taxonomy" id="2126819"/>
    <lineage>
        <taxon>Viruses</taxon>
        <taxon>Duplodnaviria</taxon>
        <taxon>Heunggongvirae</taxon>
        <taxon>Uroviricota</taxon>
        <taxon>Caudoviricetes</taxon>
        <taxon>Buchananvirus</taxon>
        <taxon>Buchananvirus Sa179lw</taxon>
    </lineage>
</organism>
<dbReference type="Proteomes" id="UP000240398">
    <property type="component" value="Segment"/>
</dbReference>
<name>A0A2P1MXH3_9CAUD</name>
<sequence length="175" mass="20141">MKAWKYLKGCEKDFDGAPDWATLKGRLIDSKYYFVEHLNKYGAYQDVANNGRVNQFVEDMDMYEVIAHRKPINDEQDLNDCIGAPEADTTEQLITERGSRYGKFKDGAEIMQELKDVMREVDGWHNLTPSQREALDMIQHKIGRILNGDPTYDDSWKDIAGYATLIVNELNGEIK</sequence>
<gene>
    <name evidence="1" type="ORF">vBEcoSSa179w3YLVW_00078</name>
</gene>
<keyword evidence="2" id="KW-1185">Reference proteome</keyword>
<accession>A0A2P1MXH3</accession>
<evidence type="ECO:0000313" key="1">
    <source>
        <dbReference type="EMBL" id="AVP40262.1"/>
    </source>
</evidence>
<dbReference type="EMBL" id="MH023293">
    <property type="protein sequence ID" value="AVP40262.1"/>
    <property type="molecule type" value="Genomic_DNA"/>
</dbReference>
<proteinExistence type="predicted"/>